<dbReference type="Pfam" id="PF01693">
    <property type="entry name" value="Cauli_VI"/>
    <property type="match status" value="1"/>
</dbReference>
<organism evidence="9 10">
    <name type="scientific">Lolium multiflorum</name>
    <name type="common">Italian ryegrass</name>
    <name type="synonym">Lolium perenne subsp. multiflorum</name>
    <dbReference type="NCBI Taxonomy" id="4521"/>
    <lineage>
        <taxon>Eukaryota</taxon>
        <taxon>Viridiplantae</taxon>
        <taxon>Streptophyta</taxon>
        <taxon>Embryophyta</taxon>
        <taxon>Tracheophyta</taxon>
        <taxon>Spermatophyta</taxon>
        <taxon>Magnoliopsida</taxon>
        <taxon>Liliopsida</taxon>
        <taxon>Poales</taxon>
        <taxon>Poaceae</taxon>
        <taxon>BOP clade</taxon>
        <taxon>Pooideae</taxon>
        <taxon>Poodae</taxon>
        <taxon>Poeae</taxon>
        <taxon>Poeae Chloroplast Group 2 (Poeae type)</taxon>
        <taxon>Loliodinae</taxon>
        <taxon>Loliinae</taxon>
        <taxon>Lolium</taxon>
    </lineage>
</organism>
<dbReference type="Proteomes" id="UP001231189">
    <property type="component" value="Unassembled WGS sequence"/>
</dbReference>
<feature type="compositionally biased region" description="Basic and acidic residues" evidence="5">
    <location>
        <begin position="587"/>
        <end position="602"/>
    </location>
</feature>
<evidence type="ECO:0000256" key="4">
    <source>
        <dbReference type="ARBA" id="ARBA00023180"/>
    </source>
</evidence>
<comment type="similarity">
    <text evidence="2">Belongs to the strictosidine synthase family.</text>
</comment>
<evidence type="ECO:0000256" key="6">
    <source>
        <dbReference type="SAM" id="Phobius"/>
    </source>
</evidence>
<accession>A0AAD8WN71</accession>
<keyword evidence="6" id="KW-1133">Transmembrane helix</keyword>
<feature type="region of interest" description="Disordered" evidence="5">
    <location>
        <begin position="401"/>
        <end position="428"/>
    </location>
</feature>
<dbReference type="PANTHER" id="PTHR10426">
    <property type="entry name" value="STRICTOSIDINE SYNTHASE-RELATED"/>
    <property type="match status" value="1"/>
</dbReference>
<dbReference type="EMBL" id="JAUUTY010000003">
    <property type="protein sequence ID" value="KAK1666593.1"/>
    <property type="molecule type" value="Genomic_DNA"/>
</dbReference>
<gene>
    <name evidence="9" type="ORF">QYE76_054752</name>
</gene>
<feature type="transmembrane region" description="Helical" evidence="6">
    <location>
        <begin position="42"/>
        <end position="61"/>
    </location>
</feature>
<dbReference type="InterPro" id="IPR011320">
    <property type="entry name" value="RNase_H1_N"/>
</dbReference>
<evidence type="ECO:0000259" key="7">
    <source>
        <dbReference type="Pfam" id="PF01693"/>
    </source>
</evidence>
<feature type="domain" description="Strictosidine synthase conserved region" evidence="8">
    <location>
        <begin position="198"/>
        <end position="286"/>
    </location>
</feature>
<name>A0AAD8WN71_LOLMU</name>
<reference evidence="9" key="1">
    <citation type="submission" date="2023-07" db="EMBL/GenBank/DDBJ databases">
        <title>A chromosome-level genome assembly of Lolium multiflorum.</title>
        <authorList>
            <person name="Chen Y."/>
            <person name="Copetti D."/>
            <person name="Kolliker R."/>
            <person name="Studer B."/>
        </authorList>
    </citation>
    <scope>NUCLEOTIDE SEQUENCE</scope>
    <source>
        <strain evidence="9">02402/16</strain>
        <tissue evidence="9">Leaf</tissue>
    </source>
</reference>
<evidence type="ECO:0000313" key="9">
    <source>
        <dbReference type="EMBL" id="KAK1666593.1"/>
    </source>
</evidence>
<dbReference type="InterPro" id="IPR018119">
    <property type="entry name" value="Strictosidine_synth_cons-reg"/>
</dbReference>
<evidence type="ECO:0000256" key="1">
    <source>
        <dbReference type="ARBA" id="ARBA00004116"/>
    </source>
</evidence>
<comment type="subcellular location">
    <subcellularLocation>
        <location evidence="1">Vacuole</location>
    </subcellularLocation>
</comment>
<dbReference type="FunFam" id="2.120.10.30:FF:000055">
    <property type="entry name" value="Protein STRICTOSIDINE SYNTHASE-LIKE 11"/>
    <property type="match status" value="1"/>
</dbReference>
<evidence type="ECO:0000256" key="2">
    <source>
        <dbReference type="ARBA" id="ARBA00009191"/>
    </source>
</evidence>
<evidence type="ECO:0000256" key="5">
    <source>
        <dbReference type="SAM" id="MobiDB-lite"/>
    </source>
</evidence>
<keyword evidence="6" id="KW-0472">Membrane</keyword>
<keyword evidence="4" id="KW-0325">Glycoprotein</keyword>
<dbReference type="InterPro" id="IPR037056">
    <property type="entry name" value="RNase_H1_N_sf"/>
</dbReference>
<proteinExistence type="inferred from homology"/>
<dbReference type="Pfam" id="PF03088">
    <property type="entry name" value="Str_synth"/>
    <property type="match status" value="1"/>
</dbReference>
<dbReference type="SUPFAM" id="SSF63829">
    <property type="entry name" value="Calcium-dependent phosphotriesterase"/>
    <property type="match status" value="1"/>
</dbReference>
<dbReference type="Gene3D" id="3.40.970.10">
    <property type="entry name" value="Ribonuclease H1, N-terminal domain"/>
    <property type="match status" value="1"/>
</dbReference>
<evidence type="ECO:0000259" key="8">
    <source>
        <dbReference type="Pfam" id="PF03088"/>
    </source>
</evidence>
<keyword evidence="10" id="KW-1185">Reference proteome</keyword>
<dbReference type="InterPro" id="IPR011042">
    <property type="entry name" value="6-blade_b-propeller_TolB-like"/>
</dbReference>
<dbReference type="SUPFAM" id="SSF55658">
    <property type="entry name" value="L9 N-domain-like"/>
    <property type="match status" value="1"/>
</dbReference>
<dbReference type="PANTHER" id="PTHR10426:SF140">
    <property type="entry name" value="OS01G0698200 PROTEIN"/>
    <property type="match status" value="1"/>
</dbReference>
<feature type="domain" description="Ribonuclease H1 N-terminal" evidence="7">
    <location>
        <begin position="4"/>
        <end position="43"/>
    </location>
</feature>
<evidence type="ECO:0000313" key="10">
    <source>
        <dbReference type="Proteomes" id="UP001231189"/>
    </source>
</evidence>
<dbReference type="GO" id="GO:0016787">
    <property type="term" value="F:hydrolase activity"/>
    <property type="evidence" value="ECO:0007669"/>
    <property type="project" value="TreeGrafter"/>
</dbReference>
<feature type="region of interest" description="Disordered" evidence="5">
    <location>
        <begin position="572"/>
        <end position="602"/>
    </location>
</feature>
<dbReference type="Gene3D" id="2.120.10.30">
    <property type="entry name" value="TolB, C-terminal domain"/>
    <property type="match status" value="1"/>
</dbReference>
<dbReference type="GO" id="GO:0012505">
    <property type="term" value="C:endomembrane system"/>
    <property type="evidence" value="ECO:0007669"/>
    <property type="project" value="TreeGrafter"/>
</dbReference>
<comment type="caution">
    <text evidence="9">The sequence shown here is derived from an EMBL/GenBank/DDBJ whole genome shotgun (WGS) entry which is preliminary data.</text>
</comment>
<protein>
    <submittedName>
        <fullName evidence="9">Uncharacterized protein</fullName>
    </submittedName>
</protein>
<keyword evidence="6" id="KW-0812">Transmembrane</keyword>
<keyword evidence="3" id="KW-0926">Vacuole</keyword>
<sequence>MPTYVVYKGRVPGVYEEWQDCLEQVHKFSGNSYKGYATREEAVAHLFPLVAAILLPLAYLLCLATAQQVRTTNTSSCHRLPLPDGVTGAESLDFYGNDGVYTGVSDGRVLRWGGRAAGWKTFAYNSKFRKLALCSDSSVPSEEKESKCGRPLGVRFYRKTGELYIADAYLGLMKVGPAGGEAQVLAKEADGVPFHFVNGLAVDQATGDVYFTDSSLNFTRRDNIKIMRKHDDSGRLLKYDARTKLVTVLMADMPYPNGVALSRDGTHLVVAHTGPCEAHRYWLKGPKAGTYELFAELPGYPDNVTPDTQGGFWVALNRERQQNETAPVPKPKHLVGVRLNADGKEVEELTAAAGVTLSEVASSNGKLWLGSSSILLTAEPITRQWHDILSNDAEHGIDAIFSGQNSDNSDGVEEECSQADIPDNQQDPNVATKVDLVGEDSDGEVCMNVASDGSKSNEKYLFVTQEVKKIAEKLDAMTLAEDKAKELDPKDKSNEQVGDVGYAETEYGYLNDPKVVKSKGRPTISAKQKIDGRYRTFAEQFLSKQQITCSHCGSHYHNIQTCGNLHLDSSLFANNKQPKSKPRGKKKNTDESSNKAKKTREK</sequence>
<dbReference type="AlphaFoldDB" id="A0AAD8WN71"/>
<dbReference type="GO" id="GO:0005773">
    <property type="term" value="C:vacuole"/>
    <property type="evidence" value="ECO:0007669"/>
    <property type="project" value="UniProtKB-SubCell"/>
</dbReference>
<dbReference type="InterPro" id="IPR009027">
    <property type="entry name" value="Ribosomal_bL9/RNase_H1_N"/>
</dbReference>
<evidence type="ECO:0000256" key="3">
    <source>
        <dbReference type="ARBA" id="ARBA00022554"/>
    </source>
</evidence>